<feature type="transmembrane region" description="Helical" evidence="1">
    <location>
        <begin position="24"/>
        <end position="43"/>
    </location>
</feature>
<accession>H2Y7T4</accession>
<reference evidence="3" key="1">
    <citation type="submission" date="2003-08" db="EMBL/GenBank/DDBJ databases">
        <authorList>
            <person name="Birren B."/>
            <person name="Nusbaum C."/>
            <person name="Abebe A."/>
            <person name="Abouelleil A."/>
            <person name="Adekoya E."/>
            <person name="Ait-zahra M."/>
            <person name="Allen N."/>
            <person name="Allen T."/>
            <person name="An P."/>
            <person name="Anderson M."/>
            <person name="Anderson S."/>
            <person name="Arachchi H."/>
            <person name="Armbruster J."/>
            <person name="Bachantsang P."/>
            <person name="Baldwin J."/>
            <person name="Barry A."/>
            <person name="Bayul T."/>
            <person name="Blitshsteyn B."/>
            <person name="Bloom T."/>
            <person name="Blye J."/>
            <person name="Boguslavskiy L."/>
            <person name="Borowsky M."/>
            <person name="Boukhgalter B."/>
            <person name="Brunache A."/>
            <person name="Butler J."/>
            <person name="Calixte N."/>
            <person name="Calvo S."/>
            <person name="Camarata J."/>
            <person name="Campo K."/>
            <person name="Chang J."/>
            <person name="Cheshatsang Y."/>
            <person name="Citroen M."/>
            <person name="Collymore A."/>
            <person name="Considine T."/>
            <person name="Cook A."/>
            <person name="Cooke P."/>
            <person name="Corum B."/>
            <person name="Cuomo C."/>
            <person name="David R."/>
            <person name="Dawoe T."/>
            <person name="Degray S."/>
            <person name="Dodge S."/>
            <person name="Dooley K."/>
            <person name="Dorje P."/>
            <person name="Dorjee K."/>
            <person name="Dorris L."/>
            <person name="Duffey N."/>
            <person name="Dupes A."/>
            <person name="Elkins T."/>
            <person name="Engels R."/>
            <person name="Erickson J."/>
            <person name="Farina A."/>
            <person name="Faro S."/>
            <person name="Ferreira P."/>
            <person name="Fischer H."/>
            <person name="Fitzgerald M."/>
            <person name="Foley K."/>
            <person name="Gage D."/>
            <person name="Galagan J."/>
            <person name="Gearin G."/>
            <person name="Gnerre S."/>
            <person name="Gnirke A."/>
            <person name="Goyette A."/>
            <person name="Graham J."/>
            <person name="Grandbois E."/>
            <person name="Gyaltsen K."/>
            <person name="Hafez N."/>
            <person name="Hagopian D."/>
            <person name="Hagos B."/>
            <person name="Hall J."/>
            <person name="Hatcher B."/>
            <person name="Heller A."/>
            <person name="Higgins H."/>
            <person name="Honan T."/>
            <person name="Horn A."/>
            <person name="Houde N."/>
            <person name="Hughes L."/>
            <person name="Hulme W."/>
            <person name="Husby E."/>
            <person name="Iliev I."/>
            <person name="Jaffe D."/>
            <person name="Jones C."/>
            <person name="Kamal M."/>
            <person name="Kamat A."/>
            <person name="Kamvysselis M."/>
            <person name="Karlsson E."/>
            <person name="Kells C."/>
            <person name="Kieu A."/>
            <person name="Kisner P."/>
            <person name="Kodira C."/>
            <person name="Kulbokas E."/>
            <person name="Labutti K."/>
            <person name="Lama D."/>
            <person name="Landers T."/>
            <person name="Leger J."/>
            <person name="Levine S."/>
            <person name="Lewis D."/>
            <person name="Lewis T."/>
            <person name="Lindblad-toh K."/>
            <person name="Liu X."/>
            <person name="Lokyitsang T."/>
            <person name="Lokyitsang Y."/>
            <person name="Lucien O."/>
            <person name="Lui A."/>
            <person name="Ma L.J."/>
            <person name="Mabbitt R."/>
            <person name="Macdonald J."/>
            <person name="Maclean C."/>
            <person name="Major J."/>
            <person name="Manning J."/>
            <person name="Marabella R."/>
            <person name="Maru K."/>
            <person name="Matthews C."/>
            <person name="Mauceli E."/>
            <person name="Mccarthy M."/>
            <person name="Mcdonough S."/>
            <person name="Mcghee T."/>
            <person name="Meldrim J."/>
            <person name="Meneus L."/>
            <person name="Mesirov J."/>
            <person name="Mihalev A."/>
            <person name="Mihova T."/>
            <person name="Mikkelsen T."/>
            <person name="Mlenga V."/>
            <person name="Moru K."/>
            <person name="Mozes J."/>
            <person name="Mulrain L."/>
            <person name="Munson G."/>
            <person name="Naylor J."/>
            <person name="Newes C."/>
            <person name="Nguyen C."/>
            <person name="Nguyen N."/>
            <person name="Nguyen T."/>
            <person name="Nicol R."/>
            <person name="Nielsen C."/>
            <person name="Nizzari M."/>
            <person name="Norbu C."/>
            <person name="Norbu N."/>
            <person name="O'donnell P."/>
            <person name="Okoawo O."/>
            <person name="O'leary S."/>
            <person name="Omotosho B."/>
            <person name="O'neill K."/>
            <person name="Osman S."/>
            <person name="Parker S."/>
            <person name="Perrin D."/>
            <person name="Phunkhang P."/>
            <person name="Piqani B."/>
            <person name="Purcell S."/>
            <person name="Rachupka T."/>
            <person name="Ramasamy U."/>
            <person name="Rameau R."/>
            <person name="Ray V."/>
            <person name="Raymond C."/>
            <person name="Retta R."/>
            <person name="Richardson S."/>
            <person name="Rise C."/>
            <person name="Rodriguez J."/>
            <person name="Rogers J."/>
            <person name="Rogov P."/>
            <person name="Rutman M."/>
            <person name="Schupbach R."/>
            <person name="Seaman C."/>
            <person name="Settipalli S."/>
            <person name="Sharpe T."/>
            <person name="Sheridan J."/>
            <person name="Sherpa N."/>
            <person name="Shi J."/>
            <person name="Smirnov S."/>
            <person name="Smith C."/>
            <person name="Sougnez C."/>
            <person name="Spencer B."/>
            <person name="Stalker J."/>
            <person name="Stange-thomann N."/>
            <person name="Stavropoulos S."/>
            <person name="Stetson K."/>
            <person name="Stone C."/>
            <person name="Stone S."/>
            <person name="Stubbs M."/>
            <person name="Talamas J."/>
            <person name="Tchuinga P."/>
            <person name="Tenzing P."/>
            <person name="Tesfaye S."/>
            <person name="Theodore J."/>
            <person name="Thoulutsang Y."/>
            <person name="Topham K."/>
            <person name="Towey S."/>
            <person name="Tsamla T."/>
            <person name="Tsomo N."/>
            <person name="Vallee D."/>
            <person name="Vassiliev H."/>
            <person name="Venkataraman V."/>
            <person name="Vinson J."/>
            <person name="Vo A."/>
            <person name="Wade C."/>
            <person name="Wang S."/>
            <person name="Wangchuk T."/>
            <person name="Wangdi T."/>
            <person name="Whittaker C."/>
            <person name="Wilkinson J."/>
            <person name="Wu Y."/>
            <person name="Wyman D."/>
            <person name="Yadav S."/>
            <person name="Yang S."/>
            <person name="Yang X."/>
            <person name="Yeager S."/>
            <person name="Yee E."/>
            <person name="Young G."/>
            <person name="Zainoun J."/>
            <person name="Zembeck L."/>
            <person name="Zimmer A."/>
            <person name="Zody M."/>
            <person name="Lander E."/>
        </authorList>
    </citation>
    <scope>NUCLEOTIDE SEQUENCE [LARGE SCALE GENOMIC DNA]</scope>
</reference>
<dbReference type="HOGENOM" id="CLU_021316_2_1_1"/>
<proteinExistence type="predicted"/>
<evidence type="ECO:0000313" key="2">
    <source>
        <dbReference type="Ensembl" id="ENSCSAVP00000001382.1"/>
    </source>
</evidence>
<keyword evidence="3" id="KW-1185">Reference proteome</keyword>
<protein>
    <submittedName>
        <fullName evidence="2">Uncharacterized protein</fullName>
    </submittedName>
</protein>
<reference evidence="2" key="3">
    <citation type="submission" date="2025-09" db="UniProtKB">
        <authorList>
            <consortium name="Ensembl"/>
        </authorList>
    </citation>
    <scope>IDENTIFICATION</scope>
</reference>
<keyword evidence="1" id="KW-0472">Membrane</keyword>
<dbReference type="InParanoid" id="H2Y7T4"/>
<dbReference type="OMA" id="CEMYLYP"/>
<name>H2Y7T4_CIOSA</name>
<organism evidence="2 3">
    <name type="scientific">Ciona savignyi</name>
    <name type="common">Pacific transparent sea squirt</name>
    <dbReference type="NCBI Taxonomy" id="51511"/>
    <lineage>
        <taxon>Eukaryota</taxon>
        <taxon>Metazoa</taxon>
        <taxon>Chordata</taxon>
        <taxon>Tunicata</taxon>
        <taxon>Ascidiacea</taxon>
        <taxon>Phlebobranchia</taxon>
        <taxon>Cionidae</taxon>
        <taxon>Ciona</taxon>
    </lineage>
</organism>
<dbReference type="Proteomes" id="UP000007875">
    <property type="component" value="Unassembled WGS sequence"/>
</dbReference>
<sequence length="72" mass="8577">SSTMKKSLSQFWCEMYLYPQISKLAFQVLLPFATTYLSMLKWFQHMKTKERNKLNVEDDMRLAPLSSTQPRI</sequence>
<evidence type="ECO:0000256" key="1">
    <source>
        <dbReference type="SAM" id="Phobius"/>
    </source>
</evidence>
<evidence type="ECO:0000313" key="3">
    <source>
        <dbReference type="Proteomes" id="UP000007875"/>
    </source>
</evidence>
<reference evidence="2" key="2">
    <citation type="submission" date="2025-08" db="UniProtKB">
        <authorList>
            <consortium name="Ensembl"/>
        </authorList>
    </citation>
    <scope>IDENTIFICATION</scope>
</reference>
<keyword evidence="1" id="KW-0812">Transmembrane</keyword>
<dbReference type="Ensembl" id="ENSCSAVT00000001399.1">
    <property type="protein sequence ID" value="ENSCSAVP00000001382.1"/>
    <property type="gene ID" value="ENSCSAVG00000000774.1"/>
</dbReference>
<dbReference type="AlphaFoldDB" id="H2Y7T4"/>
<keyword evidence="1" id="KW-1133">Transmembrane helix</keyword>